<dbReference type="PANTHER" id="PTHR10030:SF37">
    <property type="entry name" value="ALPHA-L-FUCOSIDASE-RELATED"/>
    <property type="match status" value="1"/>
</dbReference>
<evidence type="ECO:0000259" key="8">
    <source>
        <dbReference type="Pfam" id="PF16757"/>
    </source>
</evidence>
<comment type="similarity">
    <text evidence="2">Belongs to the glycosyl hydrolase 29 family.</text>
</comment>
<evidence type="ECO:0000256" key="3">
    <source>
        <dbReference type="ARBA" id="ARBA00012662"/>
    </source>
</evidence>
<dbReference type="PIRSF" id="PIRSF001092">
    <property type="entry name" value="Alpha-L-fucosidase"/>
    <property type="match status" value="1"/>
</dbReference>
<dbReference type="InterPro" id="IPR000933">
    <property type="entry name" value="Glyco_hydro_29"/>
</dbReference>
<dbReference type="EMBL" id="BMAO01015919">
    <property type="protein sequence ID" value="GFR05178.1"/>
    <property type="molecule type" value="Genomic_DNA"/>
</dbReference>
<reference evidence="9" key="1">
    <citation type="submission" date="2020-07" db="EMBL/GenBank/DDBJ databases">
        <title>Multicomponent nature underlies the extraordinary mechanical properties of spider dragline silk.</title>
        <authorList>
            <person name="Kono N."/>
            <person name="Nakamura H."/>
            <person name="Mori M."/>
            <person name="Yoshida Y."/>
            <person name="Ohtoshi R."/>
            <person name="Malay A.D."/>
            <person name="Moran D.A.P."/>
            <person name="Tomita M."/>
            <person name="Numata K."/>
            <person name="Arakawa K."/>
        </authorList>
    </citation>
    <scope>NUCLEOTIDE SEQUENCE</scope>
</reference>
<dbReference type="FunFam" id="3.20.20.80:FF:000293">
    <property type="entry name" value="Alpha-L-fucosidase"/>
    <property type="match status" value="1"/>
</dbReference>
<dbReference type="InterPro" id="IPR057739">
    <property type="entry name" value="Glyco_hydro_29_N"/>
</dbReference>
<comment type="function">
    <text evidence="1">Alpha-L-fucosidase is responsible for hydrolyzing the alpha-1,6-linked fucose joined to the reducing-end N-acetylglucosamine of the carbohydrate moieties of glycoproteins.</text>
</comment>
<keyword evidence="4" id="KW-0732">Signal</keyword>
<evidence type="ECO:0000256" key="4">
    <source>
        <dbReference type="ARBA" id="ARBA00022729"/>
    </source>
</evidence>
<evidence type="ECO:0000256" key="6">
    <source>
        <dbReference type="ARBA" id="ARBA00023295"/>
    </source>
</evidence>
<organism evidence="9 10">
    <name type="scientific">Trichonephila clavata</name>
    <name type="common">Joro spider</name>
    <name type="synonym">Nephila clavata</name>
    <dbReference type="NCBI Taxonomy" id="2740835"/>
    <lineage>
        <taxon>Eukaryota</taxon>
        <taxon>Metazoa</taxon>
        <taxon>Ecdysozoa</taxon>
        <taxon>Arthropoda</taxon>
        <taxon>Chelicerata</taxon>
        <taxon>Arachnida</taxon>
        <taxon>Araneae</taxon>
        <taxon>Araneomorphae</taxon>
        <taxon>Entelegynae</taxon>
        <taxon>Araneoidea</taxon>
        <taxon>Nephilidae</taxon>
        <taxon>Trichonephila</taxon>
    </lineage>
</organism>
<feature type="domain" description="Glycoside hydrolase family 29 N-terminal" evidence="7">
    <location>
        <begin position="20"/>
        <end position="258"/>
    </location>
</feature>
<dbReference type="Gene3D" id="3.20.20.80">
    <property type="entry name" value="Glycosidases"/>
    <property type="match status" value="1"/>
</dbReference>
<dbReference type="SMART" id="SM00812">
    <property type="entry name" value="Alpha_L_fucos"/>
    <property type="match status" value="1"/>
</dbReference>
<gene>
    <name evidence="9" type="primary">BRAFLDRAFT_56888</name>
    <name evidence="9" type="ORF">TNCT_539571</name>
</gene>
<dbReference type="SUPFAM" id="SSF51445">
    <property type="entry name" value="(Trans)glycosidases"/>
    <property type="match status" value="1"/>
</dbReference>
<dbReference type="AlphaFoldDB" id="A0A8X6GJL7"/>
<dbReference type="PRINTS" id="PR00741">
    <property type="entry name" value="GLHYDRLASE29"/>
</dbReference>
<keyword evidence="10" id="KW-1185">Reference proteome</keyword>
<dbReference type="InterPro" id="IPR016286">
    <property type="entry name" value="FUC_metazoa-typ"/>
</dbReference>
<sequence length="354" mass="40827">MECLLIQGCELTFLYFLSNRYVVLTSKHHEGYTLWPSKVSWNWNAQDIGAKRDLLGDLAKAIRNKTDIHFGVYHSMFEWFHPLYILDKKNGYKTQYFVDSKALPELFELVNTYHPEVIWSDGDWEAPDTYWKSKEFLAWLYNESPVKDVIVVNDRWGVNIPCHHGGYYTCSDRYNPKTLQAHKWENAMTLDKGSWGFRRNVDLSDFLTVEELITTLAETVSCGGNLLINVGPTSDGRIIPIFEERLREFGSWMNVNGESIYGSSPWKAQNDTITPGVWYTSKDNNIYAIVLSWPKNNVLKLGSLQLDSEDEIYMLGVSSPLEFTQAKKVLSVTFPYLPPNKLPSMYAWVLKVTN</sequence>
<dbReference type="PANTHER" id="PTHR10030">
    <property type="entry name" value="ALPHA-L-FUCOSIDASE"/>
    <property type="match status" value="1"/>
</dbReference>
<dbReference type="GO" id="GO:0016139">
    <property type="term" value="P:glycoside catabolic process"/>
    <property type="evidence" value="ECO:0007669"/>
    <property type="project" value="TreeGrafter"/>
</dbReference>
<dbReference type="Gene3D" id="2.60.40.1180">
    <property type="entry name" value="Golgi alpha-mannosidase II"/>
    <property type="match status" value="1"/>
</dbReference>
<dbReference type="GO" id="GO:0004560">
    <property type="term" value="F:alpha-L-fucosidase activity"/>
    <property type="evidence" value="ECO:0007669"/>
    <property type="project" value="UniProtKB-EC"/>
</dbReference>
<proteinExistence type="inferred from homology"/>
<evidence type="ECO:0000313" key="9">
    <source>
        <dbReference type="EMBL" id="GFR05178.1"/>
    </source>
</evidence>
<accession>A0A8X6GJL7</accession>
<dbReference type="Pfam" id="PF16757">
    <property type="entry name" value="Fucosidase_C"/>
    <property type="match status" value="1"/>
</dbReference>
<dbReference type="InterPro" id="IPR031919">
    <property type="entry name" value="Fucosidase_C"/>
</dbReference>
<keyword evidence="5" id="KW-0378">Hydrolase</keyword>
<evidence type="ECO:0000256" key="1">
    <source>
        <dbReference type="ARBA" id="ARBA00004071"/>
    </source>
</evidence>
<feature type="domain" description="Alpha-L-fucosidase C-terminal" evidence="8">
    <location>
        <begin position="269"/>
        <end position="353"/>
    </location>
</feature>
<dbReference type="InterPro" id="IPR017853">
    <property type="entry name" value="GH"/>
</dbReference>
<dbReference type="InterPro" id="IPR013780">
    <property type="entry name" value="Glyco_hydro_b"/>
</dbReference>
<evidence type="ECO:0000313" key="10">
    <source>
        <dbReference type="Proteomes" id="UP000887116"/>
    </source>
</evidence>
<dbReference type="Pfam" id="PF01120">
    <property type="entry name" value="Alpha_L_fucos"/>
    <property type="match status" value="1"/>
</dbReference>
<keyword evidence="6" id="KW-0326">Glycosidase</keyword>
<dbReference type="Proteomes" id="UP000887116">
    <property type="component" value="Unassembled WGS sequence"/>
</dbReference>
<protein>
    <recommendedName>
        <fullName evidence="3">alpha-L-fucosidase</fullName>
        <ecNumber evidence="3">3.2.1.51</ecNumber>
    </recommendedName>
</protein>
<dbReference type="GO" id="GO:0005764">
    <property type="term" value="C:lysosome"/>
    <property type="evidence" value="ECO:0007669"/>
    <property type="project" value="TreeGrafter"/>
</dbReference>
<evidence type="ECO:0000256" key="2">
    <source>
        <dbReference type="ARBA" id="ARBA00007951"/>
    </source>
</evidence>
<evidence type="ECO:0000259" key="7">
    <source>
        <dbReference type="Pfam" id="PF01120"/>
    </source>
</evidence>
<comment type="caution">
    <text evidence="9">The sequence shown here is derived from an EMBL/GenBank/DDBJ whole genome shotgun (WGS) entry which is preliminary data.</text>
</comment>
<evidence type="ECO:0000256" key="5">
    <source>
        <dbReference type="ARBA" id="ARBA00022801"/>
    </source>
</evidence>
<name>A0A8X6GJL7_TRICU</name>
<dbReference type="OrthoDB" id="6039950at2759"/>
<dbReference type="GO" id="GO:0006004">
    <property type="term" value="P:fucose metabolic process"/>
    <property type="evidence" value="ECO:0007669"/>
    <property type="project" value="InterPro"/>
</dbReference>
<dbReference type="EC" id="3.2.1.51" evidence="3"/>